<evidence type="ECO:0000313" key="25">
    <source>
        <dbReference type="RefSeq" id="XP_008292812.1"/>
    </source>
</evidence>
<evidence type="ECO:0000256" key="18">
    <source>
        <dbReference type="ARBA" id="ARBA00036634"/>
    </source>
</evidence>
<feature type="transmembrane region" description="Helical" evidence="20">
    <location>
        <begin position="444"/>
        <end position="472"/>
    </location>
</feature>
<feature type="chain" id="PRO_5041483467" evidence="20">
    <location>
        <begin position="23"/>
        <end position="477"/>
    </location>
</feature>
<evidence type="ECO:0000256" key="17">
    <source>
        <dbReference type="ARBA" id="ARBA00036239"/>
    </source>
</evidence>
<keyword evidence="11" id="KW-0325">Glycoprotein</keyword>
<evidence type="ECO:0000256" key="14">
    <source>
        <dbReference type="ARBA" id="ARBA00023303"/>
    </source>
</evidence>
<evidence type="ECO:0000256" key="11">
    <source>
        <dbReference type="ARBA" id="ARBA00023180"/>
    </source>
</evidence>
<dbReference type="Pfam" id="PF02931">
    <property type="entry name" value="Neur_chan_LBD"/>
    <property type="match status" value="1"/>
</dbReference>
<feature type="domain" description="Neurotransmitter-gated ion-channel transmembrane" evidence="23">
    <location>
        <begin position="255"/>
        <end position="467"/>
    </location>
</feature>
<reference evidence="25" key="1">
    <citation type="submission" date="2025-08" db="UniProtKB">
        <authorList>
            <consortium name="RefSeq"/>
        </authorList>
    </citation>
    <scope>IDENTIFICATION</scope>
</reference>
<evidence type="ECO:0000256" key="9">
    <source>
        <dbReference type="ARBA" id="ARBA00023157"/>
    </source>
</evidence>
<comment type="catalytic activity">
    <reaction evidence="18">
        <text>Ca(2+)(in) = Ca(2+)(out)</text>
        <dbReference type="Rhea" id="RHEA:29671"/>
        <dbReference type="ChEBI" id="CHEBI:29108"/>
    </reaction>
</comment>
<dbReference type="GO" id="GO:0004888">
    <property type="term" value="F:transmembrane signaling receptor activity"/>
    <property type="evidence" value="ECO:0007669"/>
    <property type="project" value="InterPro"/>
</dbReference>
<keyword evidence="24" id="KW-1185">Reference proteome</keyword>
<dbReference type="FunFam" id="2.70.170.10:FF:000017">
    <property type="entry name" value="5-hydroxytryptamine receptor 3A"/>
    <property type="match status" value="1"/>
</dbReference>
<keyword evidence="1 20" id="KW-0813">Transport</keyword>
<evidence type="ECO:0000256" key="21">
    <source>
        <dbReference type="SAM" id="MobiDB-lite"/>
    </source>
</evidence>
<evidence type="ECO:0000256" key="1">
    <source>
        <dbReference type="ARBA" id="ARBA00022448"/>
    </source>
</evidence>
<evidence type="ECO:0000256" key="13">
    <source>
        <dbReference type="ARBA" id="ARBA00023286"/>
    </source>
</evidence>
<keyword evidence="2" id="KW-1003">Cell membrane</keyword>
<accession>A0A9Y4N9G8</accession>
<dbReference type="PRINTS" id="PR00252">
    <property type="entry name" value="NRIONCHANNEL"/>
</dbReference>
<evidence type="ECO:0000256" key="5">
    <source>
        <dbReference type="ARBA" id="ARBA00022989"/>
    </source>
</evidence>
<dbReference type="GO" id="GO:0005230">
    <property type="term" value="F:extracellular ligand-gated monoatomic ion channel activity"/>
    <property type="evidence" value="ECO:0007669"/>
    <property type="project" value="InterPro"/>
</dbReference>
<dbReference type="InterPro" id="IPR036719">
    <property type="entry name" value="Neuro-gated_channel_TM_sf"/>
</dbReference>
<feature type="domain" description="Neurotransmitter-gated ion-channel ligand-binding" evidence="22">
    <location>
        <begin position="50"/>
        <end position="247"/>
    </location>
</feature>
<keyword evidence="8 20" id="KW-0472">Membrane</keyword>
<keyword evidence="6" id="KW-0770">Synapse</keyword>
<comment type="similarity">
    <text evidence="20">Belongs to the ligand-gated ion channel (TC 1.A.9) family.</text>
</comment>
<dbReference type="InterPro" id="IPR018000">
    <property type="entry name" value="Neurotransmitter_ion_chnl_CS"/>
</dbReference>
<evidence type="ECO:0000259" key="23">
    <source>
        <dbReference type="Pfam" id="PF02932"/>
    </source>
</evidence>
<dbReference type="InterPro" id="IPR006029">
    <property type="entry name" value="Neurotrans-gated_channel_TM"/>
</dbReference>
<evidence type="ECO:0000256" key="15">
    <source>
        <dbReference type="ARBA" id="ARBA00034104"/>
    </source>
</evidence>
<keyword evidence="9" id="KW-1015">Disulfide bond</keyword>
<evidence type="ECO:0000256" key="4">
    <source>
        <dbReference type="ARBA" id="ARBA00022729"/>
    </source>
</evidence>
<keyword evidence="3 20" id="KW-0812">Transmembrane</keyword>
<evidence type="ECO:0000256" key="10">
    <source>
        <dbReference type="ARBA" id="ARBA00023170"/>
    </source>
</evidence>
<evidence type="ECO:0000256" key="2">
    <source>
        <dbReference type="ARBA" id="ARBA00022475"/>
    </source>
</evidence>
<protein>
    <submittedName>
        <fullName evidence="25">5-hydroxytryptamine receptor 3A-like</fullName>
    </submittedName>
</protein>
<keyword evidence="4 20" id="KW-0732">Signal</keyword>
<keyword evidence="5 20" id="KW-1133">Transmembrane helix</keyword>
<dbReference type="InterPro" id="IPR006202">
    <property type="entry name" value="Neur_chan_lig-bd"/>
</dbReference>
<proteinExistence type="inferred from homology"/>
<evidence type="ECO:0000256" key="7">
    <source>
        <dbReference type="ARBA" id="ARBA00023065"/>
    </source>
</evidence>
<evidence type="ECO:0000256" key="20">
    <source>
        <dbReference type="RuleBase" id="RU000687"/>
    </source>
</evidence>
<dbReference type="RefSeq" id="XP_008292812.1">
    <property type="nucleotide sequence ID" value="XM_008294590.1"/>
</dbReference>
<comment type="catalytic activity">
    <reaction evidence="16">
        <text>K(+)(in) = K(+)(out)</text>
        <dbReference type="Rhea" id="RHEA:29463"/>
        <dbReference type="ChEBI" id="CHEBI:29103"/>
    </reaction>
</comment>
<evidence type="ECO:0000256" key="19">
    <source>
        <dbReference type="ARBA" id="ARBA00037540"/>
    </source>
</evidence>
<sequence length="477" mass="53262">MASLTALVFLPLFEFFFFPASASVSTDPTTDCSYYSLLDHLNLTGSSNIQSLMRPVKNWTTFTHVQLDILLFGILDVDEKSQTVTNHLWVSMYWTNEFLTWNASDFCGINYVSIPRSMLWIPDIVIQQDASDTGSIHNGPLLTLNSSGWVFSRALQRLTYTCQLNLLNFPFDTQHCNITFSSMSFDARTMRLGTLTDDTVLTAISNQMMITKGEWTLRNMEVVRDQSNTGNEYPSYLIYMITLERKPLLYLVNFIIPLAYLLGLDLASFFISASSGEKLSFKVTILLSISVLLLILQDMLPSTEDCLPWIASYCVAIFALVGISVLEAMLVSFLSHFGDHCGKDAQSSVDAQEDIQLEVGFRKGSAQGDSLKAASAVKTIFPVCHSEPAGDEEKSPVTPEKSSSPLDWPGVRDLLKRILDELKTARLEAGGKKNEKRQSGFCKVLASIIDLIFFIAYFVTVVVFLVVVYVNWIQGGF</sequence>
<gene>
    <name evidence="25" type="primary">LOC103366768</name>
</gene>
<dbReference type="SUPFAM" id="SSF90112">
    <property type="entry name" value="Neurotransmitter-gated ion-channel transmembrane pore"/>
    <property type="match status" value="1"/>
</dbReference>
<comment type="subcellular location">
    <subcellularLocation>
        <location evidence="15">Postsynaptic cell membrane</location>
        <topology evidence="15">Multi-pass membrane protein</topology>
    </subcellularLocation>
</comment>
<dbReference type="Gene3D" id="1.20.58.390">
    <property type="entry name" value="Neurotransmitter-gated ion-channel transmembrane domain"/>
    <property type="match status" value="1"/>
</dbReference>
<evidence type="ECO:0000259" key="22">
    <source>
        <dbReference type="Pfam" id="PF02931"/>
    </source>
</evidence>
<keyword evidence="14 20" id="KW-0407">Ion channel</keyword>
<evidence type="ECO:0000256" key="3">
    <source>
        <dbReference type="ARBA" id="ARBA00022692"/>
    </source>
</evidence>
<feature type="region of interest" description="Disordered" evidence="21">
    <location>
        <begin position="386"/>
        <end position="408"/>
    </location>
</feature>
<feature type="transmembrane region" description="Helical" evidence="20">
    <location>
        <begin position="309"/>
        <end position="334"/>
    </location>
</feature>
<dbReference type="PANTHER" id="PTHR18945">
    <property type="entry name" value="NEUROTRANSMITTER GATED ION CHANNEL"/>
    <property type="match status" value="1"/>
</dbReference>
<evidence type="ECO:0000256" key="6">
    <source>
        <dbReference type="ARBA" id="ARBA00023018"/>
    </source>
</evidence>
<keyword evidence="7 20" id="KW-0406">Ion transport</keyword>
<dbReference type="Gene3D" id="2.70.170.10">
    <property type="entry name" value="Neurotransmitter-gated ion-channel ligand-binding domain"/>
    <property type="match status" value="1"/>
</dbReference>
<dbReference type="InterPro" id="IPR038050">
    <property type="entry name" value="Neuro_actylchol_rec"/>
</dbReference>
<evidence type="ECO:0000313" key="24">
    <source>
        <dbReference type="Proteomes" id="UP000694891"/>
    </source>
</evidence>
<dbReference type="SUPFAM" id="SSF63712">
    <property type="entry name" value="Nicotinic receptor ligand binding domain-like"/>
    <property type="match status" value="1"/>
</dbReference>
<evidence type="ECO:0000256" key="12">
    <source>
        <dbReference type="ARBA" id="ARBA00023257"/>
    </source>
</evidence>
<organism evidence="24 25">
    <name type="scientific">Stegastes partitus</name>
    <name type="common">bicolor damselfish</name>
    <dbReference type="NCBI Taxonomy" id="144197"/>
    <lineage>
        <taxon>Eukaryota</taxon>
        <taxon>Metazoa</taxon>
        <taxon>Chordata</taxon>
        <taxon>Craniata</taxon>
        <taxon>Vertebrata</taxon>
        <taxon>Euteleostomi</taxon>
        <taxon>Actinopterygii</taxon>
        <taxon>Neopterygii</taxon>
        <taxon>Teleostei</taxon>
        <taxon>Neoteleostei</taxon>
        <taxon>Acanthomorphata</taxon>
        <taxon>Ovalentaria</taxon>
        <taxon>Pomacentridae</taxon>
        <taxon>Stegastes</taxon>
    </lineage>
</organism>
<dbReference type="GeneID" id="103366768"/>
<dbReference type="InterPro" id="IPR006201">
    <property type="entry name" value="Neur_channel"/>
</dbReference>
<keyword evidence="10" id="KW-0675">Receptor</keyword>
<dbReference type="Pfam" id="PF02932">
    <property type="entry name" value="Neur_chan_memb"/>
    <property type="match status" value="1"/>
</dbReference>
<dbReference type="GO" id="GO:0045211">
    <property type="term" value="C:postsynaptic membrane"/>
    <property type="evidence" value="ECO:0007669"/>
    <property type="project" value="UniProtKB-SubCell"/>
</dbReference>
<dbReference type="InterPro" id="IPR036734">
    <property type="entry name" value="Neur_chan_lig-bd_sf"/>
</dbReference>
<comment type="catalytic activity">
    <reaction evidence="17">
        <text>Na(+)(in) = Na(+)(out)</text>
        <dbReference type="Rhea" id="RHEA:34963"/>
        <dbReference type="ChEBI" id="CHEBI:29101"/>
    </reaction>
</comment>
<dbReference type="AlphaFoldDB" id="A0A9Y4N9G8"/>
<name>A0A9Y4N9G8_9TELE</name>
<keyword evidence="13" id="KW-1071">Ligand-gated ion channel</keyword>
<feature type="transmembrane region" description="Helical" evidence="20">
    <location>
        <begin position="279"/>
        <end position="297"/>
    </location>
</feature>
<dbReference type="Proteomes" id="UP000694891">
    <property type="component" value="Unplaced"/>
</dbReference>
<feature type="transmembrane region" description="Helical" evidence="20">
    <location>
        <begin position="248"/>
        <end position="267"/>
    </location>
</feature>
<keyword evidence="12" id="KW-0628">Postsynaptic cell membrane</keyword>
<feature type="signal peptide" evidence="20">
    <location>
        <begin position="1"/>
        <end position="22"/>
    </location>
</feature>
<evidence type="ECO:0000256" key="16">
    <source>
        <dbReference type="ARBA" id="ARBA00034430"/>
    </source>
</evidence>
<comment type="function">
    <text evidence="19">Forms serotonin (5-hydroxytryptamine/5-HT3)-activated cation-selective channel complexes, which when activated cause fast, depolarizing responses in neurons.</text>
</comment>
<dbReference type="PROSITE" id="PS00236">
    <property type="entry name" value="NEUROTR_ION_CHANNEL"/>
    <property type="match status" value="1"/>
</dbReference>
<evidence type="ECO:0000256" key="8">
    <source>
        <dbReference type="ARBA" id="ARBA00023136"/>
    </source>
</evidence>